<dbReference type="Proteomes" id="UP001623330">
    <property type="component" value="Unassembled WGS sequence"/>
</dbReference>
<dbReference type="PANTHER" id="PTHR47970">
    <property type="entry name" value="KINESIN-LIKE PROTEIN KIF11"/>
    <property type="match status" value="1"/>
</dbReference>
<dbReference type="Pfam" id="PF00225">
    <property type="entry name" value="Kinesin"/>
    <property type="match status" value="2"/>
</dbReference>
<feature type="compositionally biased region" description="Low complexity" evidence="11">
    <location>
        <begin position="272"/>
        <end position="293"/>
    </location>
</feature>
<feature type="region of interest" description="Disordered" evidence="11">
    <location>
        <begin position="198"/>
        <end position="297"/>
    </location>
</feature>
<gene>
    <name evidence="13" type="ORF">RNJ44_00022</name>
</gene>
<evidence type="ECO:0000256" key="5">
    <source>
        <dbReference type="ARBA" id="ARBA00022840"/>
    </source>
</evidence>
<dbReference type="PROSITE" id="PS50067">
    <property type="entry name" value="KINESIN_MOTOR_2"/>
    <property type="match status" value="1"/>
</dbReference>
<reference evidence="13 14" key="1">
    <citation type="submission" date="2024-05" db="EMBL/GenBank/DDBJ databases">
        <title>Long read based assembly of the Candida bracarensis genome reveals expanded adhesin content.</title>
        <authorList>
            <person name="Marcet-Houben M."/>
            <person name="Ksiezopolska E."/>
            <person name="Gabaldon T."/>
        </authorList>
    </citation>
    <scope>NUCLEOTIDE SEQUENCE [LARGE SCALE GENOMIC DNA]</scope>
    <source>
        <strain evidence="13 14">CBM6</strain>
    </source>
</reference>
<comment type="caution">
    <text evidence="13">The sequence shown here is derived from an EMBL/GenBank/DDBJ whole genome shotgun (WGS) entry which is preliminary data.</text>
</comment>
<organism evidence="13 14">
    <name type="scientific">Nakaseomyces bracarensis</name>
    <dbReference type="NCBI Taxonomy" id="273131"/>
    <lineage>
        <taxon>Eukaryota</taxon>
        <taxon>Fungi</taxon>
        <taxon>Dikarya</taxon>
        <taxon>Ascomycota</taxon>
        <taxon>Saccharomycotina</taxon>
        <taxon>Saccharomycetes</taxon>
        <taxon>Saccharomycetales</taxon>
        <taxon>Saccharomycetaceae</taxon>
        <taxon>Nakaseomyces</taxon>
    </lineage>
</organism>
<feature type="domain" description="Kinesin motor" evidence="12">
    <location>
        <begin position="23"/>
        <end position="466"/>
    </location>
</feature>
<evidence type="ECO:0000256" key="1">
    <source>
        <dbReference type="ARBA" id="ARBA00004245"/>
    </source>
</evidence>
<dbReference type="Gene3D" id="3.40.850.10">
    <property type="entry name" value="Kinesin motor domain"/>
    <property type="match status" value="1"/>
</dbReference>
<keyword evidence="14" id="KW-1185">Reference proteome</keyword>
<dbReference type="EMBL" id="JBEVYD010000001">
    <property type="protein sequence ID" value="KAL3235263.1"/>
    <property type="molecule type" value="Genomic_DNA"/>
</dbReference>
<evidence type="ECO:0000256" key="4">
    <source>
        <dbReference type="ARBA" id="ARBA00022741"/>
    </source>
</evidence>
<dbReference type="InterPro" id="IPR027417">
    <property type="entry name" value="P-loop_NTPase"/>
</dbReference>
<feature type="compositionally biased region" description="Low complexity" evidence="11">
    <location>
        <begin position="198"/>
        <end position="228"/>
    </location>
</feature>
<accession>A0ABR4P0Y6</accession>
<evidence type="ECO:0000256" key="10">
    <source>
        <dbReference type="SAM" id="Coils"/>
    </source>
</evidence>
<feature type="binding site" evidence="8">
    <location>
        <begin position="115"/>
        <end position="122"/>
    </location>
    <ligand>
        <name>ATP</name>
        <dbReference type="ChEBI" id="CHEBI:30616"/>
    </ligand>
</feature>
<dbReference type="PRINTS" id="PR00380">
    <property type="entry name" value="KINESINHEAVY"/>
</dbReference>
<dbReference type="InterPro" id="IPR047149">
    <property type="entry name" value="KIF11-like"/>
</dbReference>
<dbReference type="InterPro" id="IPR019821">
    <property type="entry name" value="Kinesin_motor_CS"/>
</dbReference>
<dbReference type="InterPro" id="IPR036961">
    <property type="entry name" value="Kinesin_motor_dom_sf"/>
</dbReference>
<feature type="coiled-coil region" evidence="10">
    <location>
        <begin position="519"/>
        <end position="581"/>
    </location>
</feature>
<proteinExistence type="inferred from homology"/>
<dbReference type="InterPro" id="IPR001752">
    <property type="entry name" value="Kinesin_motor_dom"/>
</dbReference>
<evidence type="ECO:0000256" key="6">
    <source>
        <dbReference type="ARBA" id="ARBA00023175"/>
    </source>
</evidence>
<evidence type="ECO:0000256" key="7">
    <source>
        <dbReference type="ARBA" id="ARBA00023212"/>
    </source>
</evidence>
<evidence type="ECO:0000256" key="8">
    <source>
        <dbReference type="PROSITE-ProRule" id="PRU00283"/>
    </source>
</evidence>
<evidence type="ECO:0000256" key="2">
    <source>
        <dbReference type="ARBA" id="ARBA00022490"/>
    </source>
</evidence>
<keyword evidence="4 8" id="KW-0547">Nucleotide-binding</keyword>
<keyword evidence="6 8" id="KW-0505">Motor protein</keyword>
<keyword evidence="3 9" id="KW-0493">Microtubule</keyword>
<feature type="compositionally biased region" description="Polar residues" evidence="11">
    <location>
        <begin position="237"/>
        <end position="271"/>
    </location>
</feature>
<dbReference type="PROSITE" id="PS00411">
    <property type="entry name" value="KINESIN_MOTOR_1"/>
    <property type="match status" value="1"/>
</dbReference>
<comment type="similarity">
    <text evidence="8 9">Belongs to the TRAFAC class myosin-kinesin ATPase superfamily. Kinesin family.</text>
</comment>
<evidence type="ECO:0000256" key="3">
    <source>
        <dbReference type="ARBA" id="ARBA00022701"/>
    </source>
</evidence>
<evidence type="ECO:0000259" key="12">
    <source>
        <dbReference type="PROSITE" id="PS50067"/>
    </source>
</evidence>
<dbReference type="SMART" id="SM00129">
    <property type="entry name" value="KISc"/>
    <property type="match status" value="1"/>
</dbReference>
<comment type="subcellular location">
    <subcellularLocation>
        <location evidence="1">Cytoplasm</location>
        <location evidence="1">Cytoskeleton</location>
    </subcellularLocation>
</comment>
<keyword evidence="10" id="KW-0175">Coiled coil</keyword>
<evidence type="ECO:0000256" key="9">
    <source>
        <dbReference type="RuleBase" id="RU000394"/>
    </source>
</evidence>
<evidence type="ECO:0000313" key="14">
    <source>
        <dbReference type="Proteomes" id="UP001623330"/>
    </source>
</evidence>
<evidence type="ECO:0000256" key="11">
    <source>
        <dbReference type="SAM" id="MobiDB-lite"/>
    </source>
</evidence>
<keyword evidence="5 8" id="KW-0067">ATP-binding</keyword>
<protein>
    <recommendedName>
        <fullName evidence="9">Kinesin-like protein</fullName>
    </recommendedName>
</protein>
<sequence>MASVMDDRRTSEVSAEKSSEELNILVAVRCRGRNEREIKAKSSVVVDVPDAMGKNEVSINTTDDVGIAAKMNSKTYTVDKVFGPSASQRLVFEEIAEPLFQDFVKGYNCTILVYGMTSTGKTYTMTGDEKLYNGELGDAAGIIPRVLFKLFDTLENNKDDYLVKCSFVELYNEELKDLLDSNVHSTVNENKKLRIFDSSVSNPSASRSSSRSNSRNNSPRAPPDNARAQLLRRKLNRQNNSGSTKATISSQNRFSRTKPNSMENGKSQSQHNTNIHSGTNSSNSNNTNNSSSSGQPVQIDQSASIYIQNLEEFHITTAMEGLALLQKGLKQRQVASTKMNDFSSRSHSIFTITLYKEREGELFRVSKMNLVDLAGSENISRSGAMNQRAKEAGSINQSLLTLGRVINSLADKSEHIPFRESKLTRLLQDSLGGNTKTALIATISPAKATSEETCSTLEYASKAKNIKNKPQLGAFIMKDILVRTITSELAKVKSDLLSTKSKEGVYMSHEHYKDLHYDIECYKTEIEESRRAIENLTAQNESLQSERLALKEENASQRSEIIELKRNAEQLNSVLEEHNTKESTMSNLLINLQDANEDMKNTIVLFQAKERELQQSISTFIGTEIAKVRNVLTKHINYLQSNSHLKNSDVGNDLRVMEEEIINVVRNAGSEASKSYDECVKMILDETPKLFDGVSERLDNINRLAEENHNKLAETLSDVSEEYNNLKHYLKNNFFKNNHEEILSRSVQETYGQFEEASVVLLRNFKDMMENYLADNKRQMLNSVMDATDGVIKNELEMFGTQQVKWENSSALINECDSLNNLFHQNLGSNLADIQQVISSSKDNIGNSISSIQDHTKRQKPIDEVIRENEVIRAQMASIRQKNKSLLEFMNNSTETTTSSIGGVNRVEDNVGVILHKILDQDKNLHTLEKIPLQQLNVNKENHYPIIIEKKRALEEDSVLQPSKRSL</sequence>
<name>A0ABR4P0Y6_9SACH</name>
<keyword evidence="7" id="KW-0206">Cytoskeleton</keyword>
<dbReference type="PANTHER" id="PTHR47970:SF12">
    <property type="entry name" value="KINESIN FAMILY MEMBER 11"/>
    <property type="match status" value="1"/>
</dbReference>
<keyword evidence="2" id="KW-0963">Cytoplasm</keyword>
<evidence type="ECO:0000313" key="13">
    <source>
        <dbReference type="EMBL" id="KAL3235263.1"/>
    </source>
</evidence>
<dbReference type="SUPFAM" id="SSF52540">
    <property type="entry name" value="P-loop containing nucleoside triphosphate hydrolases"/>
    <property type="match status" value="1"/>
</dbReference>